<dbReference type="Pfam" id="PF17898">
    <property type="entry name" value="GerD"/>
    <property type="match status" value="1"/>
</dbReference>
<evidence type="ECO:0000256" key="1">
    <source>
        <dbReference type="SAM" id="MobiDB-lite"/>
    </source>
</evidence>
<name>A0ABV1MTB1_9BACI</name>
<dbReference type="EMBL" id="JBEGDG010000009">
    <property type="protein sequence ID" value="MEQ6355742.1"/>
    <property type="molecule type" value="Genomic_DNA"/>
</dbReference>
<feature type="domain" description="Spore germination GerD central core" evidence="3">
    <location>
        <begin position="60"/>
        <end position="172"/>
    </location>
</feature>
<proteinExistence type="predicted"/>
<dbReference type="PROSITE" id="PS51257">
    <property type="entry name" value="PROKAR_LIPOPROTEIN"/>
    <property type="match status" value="1"/>
</dbReference>
<evidence type="ECO:0000259" key="3">
    <source>
        <dbReference type="Pfam" id="PF17898"/>
    </source>
</evidence>
<dbReference type="RefSeq" id="WP_349660277.1">
    <property type="nucleotide sequence ID" value="NZ_JBEGDG010000009.1"/>
</dbReference>
<keyword evidence="2" id="KW-0732">Signal</keyword>
<protein>
    <submittedName>
        <fullName evidence="4">Spore germination lipoprotein GerD</fullName>
    </submittedName>
</protein>
<accession>A0ABV1MTB1</accession>
<keyword evidence="4" id="KW-0449">Lipoprotein</keyword>
<evidence type="ECO:0000313" key="4">
    <source>
        <dbReference type="EMBL" id="MEQ6355742.1"/>
    </source>
</evidence>
<keyword evidence="5" id="KW-1185">Reference proteome</keyword>
<organism evidence="4 5">
    <name type="scientific">Lysinibacillus zambalensis</name>
    <dbReference type="NCBI Taxonomy" id="3160866"/>
    <lineage>
        <taxon>Bacteria</taxon>
        <taxon>Bacillati</taxon>
        <taxon>Bacillota</taxon>
        <taxon>Bacilli</taxon>
        <taxon>Bacillales</taxon>
        <taxon>Bacillaceae</taxon>
        <taxon>Lysinibacillus</taxon>
    </lineage>
</organism>
<feature type="region of interest" description="Disordered" evidence="1">
    <location>
        <begin position="167"/>
        <end position="200"/>
    </location>
</feature>
<feature type="chain" id="PRO_5046396211" evidence="2">
    <location>
        <begin position="23"/>
        <end position="200"/>
    </location>
</feature>
<gene>
    <name evidence="4" type="primary">gerD</name>
    <name evidence="4" type="ORF">ABNX05_14025</name>
</gene>
<evidence type="ECO:0000256" key="2">
    <source>
        <dbReference type="SAM" id="SignalP"/>
    </source>
</evidence>
<reference evidence="4 5" key="1">
    <citation type="submission" date="2024-06" db="EMBL/GenBank/DDBJ databases">
        <title>Lysinibacillus zambalefons sp. nov., a Novel Firmicute Isolated from the Poon Bato Zambales Hyperalkaline Spring.</title>
        <authorList>
            <person name="Aja J.A."/>
            <person name="Lazaro J.E.H."/>
            <person name="Llorin L.D."/>
            <person name="Lim K.R."/>
            <person name="Teodosio J."/>
            <person name="Dalisay D.S."/>
        </authorList>
    </citation>
    <scope>NUCLEOTIDE SEQUENCE [LARGE SCALE GENOMIC DNA]</scope>
    <source>
        <strain evidence="4 5">M3</strain>
    </source>
</reference>
<comment type="caution">
    <text evidence="4">The sequence shown here is derived from an EMBL/GenBank/DDBJ whole genome shotgun (WGS) entry which is preliminary data.</text>
</comment>
<feature type="signal peptide" evidence="2">
    <location>
        <begin position="1"/>
        <end position="22"/>
    </location>
</feature>
<sequence length="200" mass="22877">MRKFFLLLILMLFLSACSQEKASTMSYEEIKKIMIDSLQTEDGKKALRKLLEEPSFRELLVLEHDEVKKATEATLLSKEAEDFWKKTFEDPKFKETVAKSMQKQQQDIMKELIKDPTFQKDMEAFFGQPDMQKQLETILKSSNMRKEVETVVKETIESPLMQAKWQELIRKSGGETGKAGAGDKKEASGGGEDSEQKGPQ</sequence>
<evidence type="ECO:0000313" key="5">
    <source>
        <dbReference type="Proteomes" id="UP001478862"/>
    </source>
</evidence>
<dbReference type="Proteomes" id="UP001478862">
    <property type="component" value="Unassembled WGS sequence"/>
</dbReference>
<dbReference type="NCBIfam" id="NF040801">
    <property type="entry name" value="spore_GerD"/>
    <property type="match status" value="1"/>
</dbReference>
<dbReference type="InterPro" id="IPR041262">
    <property type="entry name" value="GerD_central"/>
</dbReference>